<dbReference type="AlphaFoldDB" id="A0A2S4UIA6"/>
<gene>
    <name evidence="9" type="ORF">PSHT_14831</name>
</gene>
<dbReference type="GO" id="GO:0005634">
    <property type="term" value="C:nucleus"/>
    <property type="evidence" value="ECO:0007669"/>
    <property type="project" value="UniProtKB-SubCell"/>
</dbReference>
<dbReference type="PANTHER" id="PTHR13348:SF0">
    <property type="entry name" value="RIBONUCLEASE P PROTEIN SUBUNIT P29"/>
    <property type="match status" value="1"/>
</dbReference>
<feature type="compositionally biased region" description="Basic and acidic residues" evidence="8">
    <location>
        <begin position="272"/>
        <end position="287"/>
    </location>
</feature>
<evidence type="ECO:0000313" key="10">
    <source>
        <dbReference type="Proteomes" id="UP000238274"/>
    </source>
</evidence>
<evidence type="ECO:0000256" key="1">
    <source>
        <dbReference type="ARBA" id="ARBA00004123"/>
    </source>
</evidence>
<feature type="region of interest" description="Disordered" evidence="8">
    <location>
        <begin position="263"/>
        <end position="291"/>
    </location>
</feature>
<keyword evidence="4" id="KW-0819">tRNA processing</keyword>
<keyword evidence="5" id="KW-0540">Nuclease</keyword>
<proteinExistence type="inferred from homology"/>
<keyword evidence="3" id="KW-0963">Cytoplasm</keyword>
<keyword evidence="7" id="KW-0378">Hydrolase</keyword>
<dbReference type="Gene3D" id="2.30.30.210">
    <property type="entry name" value="Ribonuclease P/MRP, subunit p29"/>
    <property type="match status" value="1"/>
</dbReference>
<dbReference type="OrthoDB" id="124041at2759"/>
<dbReference type="SMART" id="SM00538">
    <property type="entry name" value="POP4"/>
    <property type="match status" value="1"/>
</dbReference>
<dbReference type="GO" id="GO:0004519">
    <property type="term" value="F:endonuclease activity"/>
    <property type="evidence" value="ECO:0007669"/>
    <property type="project" value="UniProtKB-KW"/>
</dbReference>
<dbReference type="SUPFAM" id="SSF101744">
    <property type="entry name" value="Rof/RNase P subunit-like"/>
    <property type="match status" value="1"/>
</dbReference>
<dbReference type="Pfam" id="PF01868">
    <property type="entry name" value="RNase_P-MRP_p29"/>
    <property type="match status" value="1"/>
</dbReference>
<reference evidence="10" key="2">
    <citation type="journal article" date="2018" name="BMC Genomics">
        <title>Genomic insights into host adaptation between the wheat stripe rust pathogen (Puccinia striiformis f. sp. tritici) and the barley stripe rust pathogen (Puccinia striiformis f. sp. hordei).</title>
        <authorList>
            <person name="Xia C."/>
            <person name="Wang M."/>
            <person name="Yin C."/>
            <person name="Cornejo O.E."/>
            <person name="Hulbert S.H."/>
            <person name="Chen X."/>
        </authorList>
    </citation>
    <scope>NUCLEOTIDE SEQUENCE [LARGE SCALE GENOMIC DNA]</scope>
    <source>
        <strain evidence="10">93TX-2</strain>
    </source>
</reference>
<feature type="region of interest" description="Disordered" evidence="8">
    <location>
        <begin position="1"/>
        <end position="25"/>
    </location>
</feature>
<accession>A0A2S4UIA6</accession>
<dbReference type="GO" id="GO:0030677">
    <property type="term" value="C:ribonuclease P complex"/>
    <property type="evidence" value="ECO:0007669"/>
    <property type="project" value="InterPro"/>
</dbReference>
<dbReference type="GO" id="GO:0006364">
    <property type="term" value="P:rRNA processing"/>
    <property type="evidence" value="ECO:0007669"/>
    <property type="project" value="TreeGrafter"/>
</dbReference>
<comment type="subcellular location">
    <subcellularLocation>
        <location evidence="1">Nucleus</location>
    </subcellularLocation>
</comment>
<keyword evidence="6" id="KW-0255">Endonuclease</keyword>
<dbReference type="InterPro" id="IPR036980">
    <property type="entry name" value="RNase_P/MRP_Rpp29_sf"/>
</dbReference>
<dbReference type="VEuPathDB" id="FungiDB:PSHT_14831"/>
<reference evidence="9 10" key="1">
    <citation type="submission" date="2017-12" db="EMBL/GenBank/DDBJ databases">
        <title>Gene loss provides genomic basis for host adaptation in cereal stripe rust fungi.</title>
        <authorList>
            <person name="Xia C."/>
        </authorList>
    </citation>
    <scope>NUCLEOTIDE SEQUENCE [LARGE SCALE GENOMIC DNA]</scope>
    <source>
        <strain evidence="9 10">93TX-2</strain>
    </source>
</reference>
<evidence type="ECO:0000256" key="3">
    <source>
        <dbReference type="ARBA" id="ARBA00022490"/>
    </source>
</evidence>
<dbReference type="GO" id="GO:0000172">
    <property type="term" value="C:ribonuclease MRP complex"/>
    <property type="evidence" value="ECO:0007669"/>
    <property type="project" value="InterPro"/>
</dbReference>
<keyword evidence="10" id="KW-1185">Reference proteome</keyword>
<dbReference type="EMBL" id="PKSM01000349">
    <property type="protein sequence ID" value="POV96990.1"/>
    <property type="molecule type" value="Genomic_DNA"/>
</dbReference>
<dbReference type="InterPro" id="IPR002730">
    <property type="entry name" value="Rpp29/RNP1"/>
</dbReference>
<evidence type="ECO:0000256" key="7">
    <source>
        <dbReference type="ARBA" id="ARBA00022801"/>
    </source>
</evidence>
<dbReference type="GO" id="GO:0016787">
    <property type="term" value="F:hydrolase activity"/>
    <property type="evidence" value="ECO:0007669"/>
    <property type="project" value="UniProtKB-KW"/>
</dbReference>
<dbReference type="InterPro" id="IPR023534">
    <property type="entry name" value="Rof/RNase_P-like"/>
</dbReference>
<dbReference type="InterPro" id="IPR023538">
    <property type="entry name" value="RNP1"/>
</dbReference>
<comment type="similarity">
    <text evidence="2">Belongs to the eukaryotic/archaeal RNase P protein component 1 family.</text>
</comment>
<dbReference type="VEuPathDB" id="FungiDB:PSTT_02940"/>
<evidence type="ECO:0000313" key="9">
    <source>
        <dbReference type="EMBL" id="POV96990.1"/>
    </source>
</evidence>
<name>A0A2S4UIA6_9BASI</name>
<feature type="compositionally biased region" description="Polar residues" evidence="8">
    <location>
        <begin position="1"/>
        <end position="18"/>
    </location>
</feature>
<evidence type="ECO:0000256" key="6">
    <source>
        <dbReference type="ARBA" id="ARBA00022759"/>
    </source>
</evidence>
<dbReference type="PANTHER" id="PTHR13348">
    <property type="entry name" value="RIBONUCLEASE P SUBUNIT P29"/>
    <property type="match status" value="1"/>
</dbReference>
<evidence type="ECO:0000256" key="5">
    <source>
        <dbReference type="ARBA" id="ARBA00022722"/>
    </source>
</evidence>
<dbReference type="Proteomes" id="UP000238274">
    <property type="component" value="Unassembled WGS sequence"/>
</dbReference>
<reference evidence="10" key="3">
    <citation type="journal article" date="2018" name="Mol. Plant Microbe Interact.">
        <title>Genome sequence resources for the wheat stripe rust pathogen (Puccinia striiformis f. sp. tritici) and the barley stripe rust pathogen (Puccinia striiformis f. sp. hordei).</title>
        <authorList>
            <person name="Xia C."/>
            <person name="Wang M."/>
            <person name="Yin C."/>
            <person name="Cornejo O.E."/>
            <person name="Hulbert S.H."/>
            <person name="Chen X."/>
        </authorList>
    </citation>
    <scope>NUCLEOTIDE SEQUENCE [LARGE SCALE GENOMIC DNA]</scope>
    <source>
        <strain evidence="10">93TX-2</strain>
    </source>
</reference>
<evidence type="ECO:0000256" key="8">
    <source>
        <dbReference type="SAM" id="MobiDB-lite"/>
    </source>
</evidence>
<organism evidence="9 10">
    <name type="scientific">Puccinia striiformis</name>
    <dbReference type="NCBI Taxonomy" id="27350"/>
    <lineage>
        <taxon>Eukaryota</taxon>
        <taxon>Fungi</taxon>
        <taxon>Dikarya</taxon>
        <taxon>Basidiomycota</taxon>
        <taxon>Pucciniomycotina</taxon>
        <taxon>Pucciniomycetes</taxon>
        <taxon>Pucciniales</taxon>
        <taxon>Pucciniaceae</taxon>
        <taxon>Puccinia</taxon>
    </lineage>
</organism>
<dbReference type="GO" id="GO:0001682">
    <property type="term" value="P:tRNA 5'-leader removal"/>
    <property type="evidence" value="ECO:0007669"/>
    <property type="project" value="InterPro"/>
</dbReference>
<comment type="caution">
    <text evidence="9">The sequence shown here is derived from an EMBL/GenBank/DDBJ whole genome shotgun (WGS) entry which is preliminary data.</text>
</comment>
<dbReference type="InterPro" id="IPR016848">
    <property type="entry name" value="RNase_P/MRP_Rpp29-subunit"/>
</dbReference>
<evidence type="ECO:0000256" key="2">
    <source>
        <dbReference type="ARBA" id="ARBA00006181"/>
    </source>
</evidence>
<sequence>MNNTEANKALSSKEQNAQDLYGEPKFLKKKRKKEMSEGIENLTWNRSTGLLSTKDIISRIVPQPIPNLDKNCQSKINGRHLALHRTNQSQSRENKILGTKSKLPTKRQVRFLELERLIAIEQRRYRYIQALNFLMIKNNLIWTGGKPTQIRRLCTIAPIMARASFEDPGQKENILTVPTEGPLCRSEKFAGMPSISAIQAKLLKADYHGAHLIVTQAKNPSLVDLQGIVIQESEQTFKVIQANNEVKTIPKAHTIFQISLPLLPPPSTTAAQREKSTKGTKSEKDSSSSEVGDSRLLVFKIFGNQFVFRPTDRVNKKFKSKAFSQL</sequence>
<dbReference type="GO" id="GO:0033204">
    <property type="term" value="F:ribonuclease P RNA binding"/>
    <property type="evidence" value="ECO:0007669"/>
    <property type="project" value="InterPro"/>
</dbReference>
<protein>
    <submittedName>
        <fullName evidence="9">Uncharacterized protein</fullName>
    </submittedName>
</protein>
<dbReference type="HAMAP" id="MF_00754">
    <property type="entry name" value="RNase_P_1"/>
    <property type="match status" value="1"/>
</dbReference>
<evidence type="ECO:0000256" key="4">
    <source>
        <dbReference type="ARBA" id="ARBA00022694"/>
    </source>
</evidence>